<accession>A0A8S4QRZ5</accession>
<gene>
    <name evidence="1" type="primary">jg4123</name>
    <name evidence="1" type="ORF">PAEG_LOCUS3953</name>
</gene>
<evidence type="ECO:0000313" key="2">
    <source>
        <dbReference type="Proteomes" id="UP000838756"/>
    </source>
</evidence>
<comment type="caution">
    <text evidence="1">The sequence shown here is derived from an EMBL/GenBank/DDBJ whole genome shotgun (WGS) entry which is preliminary data.</text>
</comment>
<feature type="non-terminal residue" evidence="1">
    <location>
        <position position="28"/>
    </location>
</feature>
<reference evidence="1" key="1">
    <citation type="submission" date="2022-03" db="EMBL/GenBank/DDBJ databases">
        <authorList>
            <person name="Lindestad O."/>
        </authorList>
    </citation>
    <scope>NUCLEOTIDE SEQUENCE</scope>
</reference>
<keyword evidence="2" id="KW-1185">Reference proteome</keyword>
<dbReference type="EMBL" id="CAKXAJ010013215">
    <property type="protein sequence ID" value="CAH2215869.1"/>
    <property type="molecule type" value="Genomic_DNA"/>
</dbReference>
<sequence>MGSGRCAEAPYSDFADLCDARPPQTEAV</sequence>
<dbReference type="Proteomes" id="UP000838756">
    <property type="component" value="Unassembled WGS sequence"/>
</dbReference>
<name>A0A8S4QRZ5_9NEOP</name>
<dbReference type="AlphaFoldDB" id="A0A8S4QRZ5"/>
<protein>
    <submittedName>
        <fullName evidence="1">Jg4123 protein</fullName>
    </submittedName>
</protein>
<proteinExistence type="predicted"/>
<organism evidence="1 2">
    <name type="scientific">Pararge aegeria aegeria</name>
    <dbReference type="NCBI Taxonomy" id="348720"/>
    <lineage>
        <taxon>Eukaryota</taxon>
        <taxon>Metazoa</taxon>
        <taxon>Ecdysozoa</taxon>
        <taxon>Arthropoda</taxon>
        <taxon>Hexapoda</taxon>
        <taxon>Insecta</taxon>
        <taxon>Pterygota</taxon>
        <taxon>Neoptera</taxon>
        <taxon>Endopterygota</taxon>
        <taxon>Lepidoptera</taxon>
        <taxon>Glossata</taxon>
        <taxon>Ditrysia</taxon>
        <taxon>Papilionoidea</taxon>
        <taxon>Nymphalidae</taxon>
        <taxon>Satyrinae</taxon>
        <taxon>Satyrini</taxon>
        <taxon>Parargina</taxon>
        <taxon>Pararge</taxon>
    </lineage>
</organism>
<evidence type="ECO:0000313" key="1">
    <source>
        <dbReference type="EMBL" id="CAH2215869.1"/>
    </source>
</evidence>